<dbReference type="InterPro" id="IPR050469">
    <property type="entry name" value="Diguanylate_Cyclase"/>
</dbReference>
<dbReference type="InterPro" id="IPR000160">
    <property type="entry name" value="GGDEF_dom"/>
</dbReference>
<name>A0ABN1I2H5_9GAMM</name>
<dbReference type="NCBIfam" id="TIGR00254">
    <property type="entry name" value="GGDEF"/>
    <property type="match status" value="1"/>
</dbReference>
<accession>A0ABN1I2H5</accession>
<dbReference type="SUPFAM" id="SSF55785">
    <property type="entry name" value="PYP-like sensor domain (PAS domain)"/>
    <property type="match status" value="1"/>
</dbReference>
<evidence type="ECO:0000256" key="1">
    <source>
        <dbReference type="ARBA" id="ARBA00012528"/>
    </source>
</evidence>
<evidence type="ECO:0000313" key="5">
    <source>
        <dbReference type="Proteomes" id="UP001499915"/>
    </source>
</evidence>
<protein>
    <recommendedName>
        <fullName evidence="1">diguanylate cyclase</fullName>
        <ecNumber evidence="1">2.7.7.65</ecNumber>
    </recommendedName>
</protein>
<comment type="caution">
    <text evidence="4">The sequence shown here is derived from an EMBL/GenBank/DDBJ whole genome shotgun (WGS) entry which is preliminary data.</text>
</comment>
<proteinExistence type="predicted"/>
<comment type="catalytic activity">
    <reaction evidence="2">
        <text>2 GTP = 3',3'-c-di-GMP + 2 diphosphate</text>
        <dbReference type="Rhea" id="RHEA:24898"/>
        <dbReference type="ChEBI" id="CHEBI:33019"/>
        <dbReference type="ChEBI" id="CHEBI:37565"/>
        <dbReference type="ChEBI" id="CHEBI:58805"/>
        <dbReference type="EC" id="2.7.7.65"/>
    </reaction>
</comment>
<dbReference type="EC" id="2.7.7.65" evidence="1"/>
<gene>
    <name evidence="4" type="ORF">GCM10009104_05980</name>
</gene>
<dbReference type="PANTHER" id="PTHR45138:SF9">
    <property type="entry name" value="DIGUANYLATE CYCLASE DGCM-RELATED"/>
    <property type="match status" value="1"/>
</dbReference>
<dbReference type="PANTHER" id="PTHR45138">
    <property type="entry name" value="REGULATORY COMPONENTS OF SENSORY TRANSDUCTION SYSTEM"/>
    <property type="match status" value="1"/>
</dbReference>
<dbReference type="InterPro" id="IPR035965">
    <property type="entry name" value="PAS-like_dom_sf"/>
</dbReference>
<dbReference type="InterPro" id="IPR043128">
    <property type="entry name" value="Rev_trsase/Diguanyl_cyclase"/>
</dbReference>
<organism evidence="4 5">
    <name type="scientific">Marinobacterium maritimum</name>
    <dbReference type="NCBI Taxonomy" id="500162"/>
    <lineage>
        <taxon>Bacteria</taxon>
        <taxon>Pseudomonadati</taxon>
        <taxon>Pseudomonadota</taxon>
        <taxon>Gammaproteobacteria</taxon>
        <taxon>Oceanospirillales</taxon>
        <taxon>Oceanospirillaceae</taxon>
        <taxon>Marinobacterium</taxon>
    </lineage>
</organism>
<dbReference type="SMART" id="SM00267">
    <property type="entry name" value="GGDEF"/>
    <property type="match status" value="1"/>
</dbReference>
<dbReference type="InterPro" id="IPR000014">
    <property type="entry name" value="PAS"/>
</dbReference>
<evidence type="ECO:0000313" key="4">
    <source>
        <dbReference type="EMBL" id="GAA0683614.1"/>
    </source>
</evidence>
<dbReference type="CDD" id="cd01949">
    <property type="entry name" value="GGDEF"/>
    <property type="match status" value="1"/>
</dbReference>
<dbReference type="SUPFAM" id="SSF55073">
    <property type="entry name" value="Nucleotide cyclase"/>
    <property type="match status" value="1"/>
</dbReference>
<dbReference type="Pfam" id="PF00990">
    <property type="entry name" value="GGDEF"/>
    <property type="match status" value="1"/>
</dbReference>
<evidence type="ECO:0000259" key="3">
    <source>
        <dbReference type="PROSITE" id="PS50887"/>
    </source>
</evidence>
<feature type="domain" description="GGDEF" evidence="3">
    <location>
        <begin position="164"/>
        <end position="297"/>
    </location>
</feature>
<dbReference type="EMBL" id="BAAAET010000001">
    <property type="protein sequence ID" value="GAA0683614.1"/>
    <property type="molecule type" value="Genomic_DNA"/>
</dbReference>
<evidence type="ECO:0000256" key="2">
    <source>
        <dbReference type="ARBA" id="ARBA00034247"/>
    </source>
</evidence>
<dbReference type="CDD" id="cd00130">
    <property type="entry name" value="PAS"/>
    <property type="match status" value="1"/>
</dbReference>
<sequence>MSTDAYEARYRAMLNTCQDPVLVLDNETIVAASDAEQVWCQPDVLVGRVLSELFADDLLTQFRQVLRQLAEGEEVMELEYQLRPEHLPVLRELGLSEPCWFRGRWMMSEQGEVVWSARDMTAQKHLERKLSHQAQRDPLTGAYNRRTLIPVLEMATAQALRYDGATSVLLIDVDDLSGINDRYGWDAGDQVLQQTVMMLHALKRTSDFLARYADDQLVVVLPETNHEQGLLAAERMRGAIENLELPYSTGNLNWTISVGLASAINLEDDAAAMMRRARENLLIAQQSGRNRVEGEAL</sequence>
<dbReference type="Proteomes" id="UP001499915">
    <property type="component" value="Unassembled WGS sequence"/>
</dbReference>
<dbReference type="RefSeq" id="WP_343802080.1">
    <property type="nucleotide sequence ID" value="NZ_BAAAET010000001.1"/>
</dbReference>
<dbReference type="Gene3D" id="3.30.70.270">
    <property type="match status" value="1"/>
</dbReference>
<dbReference type="InterPro" id="IPR029787">
    <property type="entry name" value="Nucleotide_cyclase"/>
</dbReference>
<reference evidence="4 5" key="1">
    <citation type="journal article" date="2019" name="Int. J. Syst. Evol. Microbiol.">
        <title>The Global Catalogue of Microorganisms (GCM) 10K type strain sequencing project: providing services to taxonomists for standard genome sequencing and annotation.</title>
        <authorList>
            <consortium name="The Broad Institute Genomics Platform"/>
            <consortium name="The Broad Institute Genome Sequencing Center for Infectious Disease"/>
            <person name="Wu L."/>
            <person name="Ma J."/>
        </authorList>
    </citation>
    <scope>NUCLEOTIDE SEQUENCE [LARGE SCALE GENOMIC DNA]</scope>
    <source>
        <strain evidence="4 5">JCM 15134</strain>
    </source>
</reference>
<dbReference type="Gene3D" id="3.30.450.20">
    <property type="entry name" value="PAS domain"/>
    <property type="match status" value="1"/>
</dbReference>
<dbReference type="PROSITE" id="PS50887">
    <property type="entry name" value="GGDEF"/>
    <property type="match status" value="1"/>
</dbReference>
<keyword evidence="5" id="KW-1185">Reference proteome</keyword>
<dbReference type="SMART" id="SM00091">
    <property type="entry name" value="PAS"/>
    <property type="match status" value="1"/>
</dbReference>